<reference evidence="1 2" key="2">
    <citation type="journal article" date="2016" name="Science">
        <title>A bacterium that degrades and assimilates poly(ethylene terephthalate).</title>
        <authorList>
            <person name="Yoshida S."/>
            <person name="Hiraga K."/>
            <person name="Takehana T."/>
            <person name="Taniguchi I."/>
            <person name="Yamaji H."/>
            <person name="Maeda Y."/>
            <person name="Toyohara K."/>
            <person name="Miyamoto K."/>
            <person name="Kimura Y."/>
            <person name="Oda K."/>
        </authorList>
    </citation>
    <scope>NUCLEOTIDE SEQUENCE [LARGE SCALE GENOMIC DNA]</scope>
    <source>
        <strain evidence="2">NBRC 110686 / TISTR 2288 / 201-F6</strain>
    </source>
</reference>
<dbReference type="Proteomes" id="UP000037660">
    <property type="component" value="Unassembled WGS sequence"/>
</dbReference>
<dbReference type="AlphaFoldDB" id="A0A0K8P8Y2"/>
<evidence type="ECO:0008006" key="3">
    <source>
        <dbReference type="Google" id="ProtNLM"/>
    </source>
</evidence>
<evidence type="ECO:0000313" key="2">
    <source>
        <dbReference type="Proteomes" id="UP000037660"/>
    </source>
</evidence>
<reference evidence="2" key="1">
    <citation type="submission" date="2015-07" db="EMBL/GenBank/DDBJ databases">
        <title>Discovery of a poly(ethylene terephthalate assimilation.</title>
        <authorList>
            <person name="Yoshida S."/>
            <person name="Hiraga K."/>
            <person name="Takehana T."/>
            <person name="Taniguchi I."/>
            <person name="Yamaji H."/>
            <person name="Maeda Y."/>
            <person name="Toyohara K."/>
            <person name="Miyamoto K."/>
            <person name="Kimura Y."/>
            <person name="Oda K."/>
        </authorList>
    </citation>
    <scope>NUCLEOTIDE SEQUENCE [LARGE SCALE GENOMIC DNA]</scope>
    <source>
        <strain evidence="2">NBRC 110686 / TISTR 2288 / 201-F6</strain>
    </source>
</reference>
<dbReference type="RefSeq" id="WP_157549308.1">
    <property type="nucleotide sequence ID" value="NZ_BBYR01000083.1"/>
</dbReference>
<name>A0A0K8P8Y2_PISS1</name>
<gene>
    <name evidence="1" type="ORF">ISF6_5198</name>
</gene>
<sequence>MAWTMYLGCQQREYFITRGIDLNLDDRGQVDVTDSAIDYNGTPLAYHLTGTYDAASTSLSAQINWTFTGSTSVRRDTFTANLASGDTGDVAMTQVLRTGCEAQIRLVRRQ</sequence>
<comment type="caution">
    <text evidence="1">The sequence shown here is derived from an EMBL/GenBank/DDBJ whole genome shotgun (WGS) entry which is preliminary data.</text>
</comment>
<accession>A0A0K8P8Y2</accession>
<protein>
    <recommendedName>
        <fullName evidence="3">Lipocalin-like domain-containing protein</fullName>
    </recommendedName>
</protein>
<proteinExistence type="predicted"/>
<keyword evidence="2" id="KW-1185">Reference proteome</keyword>
<organism evidence="1 2">
    <name type="scientific">Piscinibacter sakaiensis</name>
    <name type="common">Ideonella sakaiensis</name>
    <dbReference type="NCBI Taxonomy" id="1547922"/>
    <lineage>
        <taxon>Bacteria</taxon>
        <taxon>Pseudomonadati</taxon>
        <taxon>Pseudomonadota</taxon>
        <taxon>Betaproteobacteria</taxon>
        <taxon>Burkholderiales</taxon>
        <taxon>Sphaerotilaceae</taxon>
        <taxon>Piscinibacter</taxon>
    </lineage>
</organism>
<evidence type="ECO:0000313" key="1">
    <source>
        <dbReference type="EMBL" id="GAP38645.1"/>
    </source>
</evidence>
<dbReference type="EMBL" id="BBYR01000083">
    <property type="protein sequence ID" value="GAP38645.1"/>
    <property type="molecule type" value="Genomic_DNA"/>
</dbReference>